<keyword evidence="5" id="KW-0406">Ion transport</keyword>
<comment type="subcellular location">
    <subcellularLocation>
        <location evidence="1">Membrane</location>
        <topology evidence="1">Multi-pass membrane protein</topology>
    </subcellularLocation>
</comment>
<keyword evidence="6" id="KW-0472">Membrane</keyword>
<keyword evidence="9" id="KW-1071">Ligand-gated ion channel</keyword>
<evidence type="ECO:0000256" key="10">
    <source>
        <dbReference type="ARBA" id="ARBA00023303"/>
    </source>
</evidence>
<dbReference type="Proteomes" id="UP001487740">
    <property type="component" value="Unassembled WGS sequence"/>
</dbReference>
<evidence type="ECO:0000256" key="8">
    <source>
        <dbReference type="ARBA" id="ARBA00023180"/>
    </source>
</evidence>
<comment type="caution">
    <text evidence="12">The sequence shown here is derived from an EMBL/GenBank/DDBJ whole genome shotgun (WGS) entry which is preliminary data.</text>
</comment>
<evidence type="ECO:0000256" key="4">
    <source>
        <dbReference type="ARBA" id="ARBA00022989"/>
    </source>
</evidence>
<evidence type="ECO:0000259" key="11">
    <source>
        <dbReference type="Pfam" id="PF10613"/>
    </source>
</evidence>
<evidence type="ECO:0000256" key="2">
    <source>
        <dbReference type="ARBA" id="ARBA00022448"/>
    </source>
</evidence>
<gene>
    <name evidence="12" type="ORF">O3P69_004676</name>
</gene>
<evidence type="ECO:0000256" key="5">
    <source>
        <dbReference type="ARBA" id="ARBA00023065"/>
    </source>
</evidence>
<keyword evidence="10" id="KW-0407">Ion channel</keyword>
<evidence type="ECO:0000256" key="9">
    <source>
        <dbReference type="ARBA" id="ARBA00023286"/>
    </source>
</evidence>
<dbReference type="AlphaFoldDB" id="A0AAW0UBH3"/>
<feature type="domain" description="Ionotropic glutamate receptor L-glutamate and glycine-binding" evidence="11">
    <location>
        <begin position="8"/>
        <end position="91"/>
    </location>
</feature>
<sequence length="102" mass="11303">MYSYDEKGNVKVRYGGNVRLVETVAEIFNFTPRFMEPPGGSLWGHQLPNGSWTGMVGMFERDEGDLGIANLFISALGGRNEHQHYTAPFGQEVVFDACLCAV</sequence>
<keyword evidence="13" id="KW-1185">Reference proteome</keyword>
<evidence type="ECO:0000256" key="7">
    <source>
        <dbReference type="ARBA" id="ARBA00023170"/>
    </source>
</evidence>
<proteinExistence type="predicted"/>
<dbReference type="GO" id="GO:0016020">
    <property type="term" value="C:membrane"/>
    <property type="evidence" value="ECO:0007669"/>
    <property type="project" value="UniProtKB-SubCell"/>
</dbReference>
<dbReference type="Gene3D" id="3.40.190.10">
    <property type="entry name" value="Periplasmic binding protein-like II"/>
    <property type="match status" value="1"/>
</dbReference>
<evidence type="ECO:0000313" key="12">
    <source>
        <dbReference type="EMBL" id="KAK8397141.1"/>
    </source>
</evidence>
<organism evidence="12 13">
    <name type="scientific">Scylla paramamosain</name>
    <name type="common">Mud crab</name>
    <dbReference type="NCBI Taxonomy" id="85552"/>
    <lineage>
        <taxon>Eukaryota</taxon>
        <taxon>Metazoa</taxon>
        <taxon>Ecdysozoa</taxon>
        <taxon>Arthropoda</taxon>
        <taxon>Crustacea</taxon>
        <taxon>Multicrustacea</taxon>
        <taxon>Malacostraca</taxon>
        <taxon>Eumalacostraca</taxon>
        <taxon>Eucarida</taxon>
        <taxon>Decapoda</taxon>
        <taxon>Pleocyemata</taxon>
        <taxon>Brachyura</taxon>
        <taxon>Eubrachyura</taxon>
        <taxon>Portunoidea</taxon>
        <taxon>Portunidae</taxon>
        <taxon>Portuninae</taxon>
        <taxon>Scylla</taxon>
    </lineage>
</organism>
<dbReference type="Pfam" id="PF10613">
    <property type="entry name" value="Lig_chan-Glu_bd"/>
    <property type="match status" value="1"/>
</dbReference>
<evidence type="ECO:0000256" key="6">
    <source>
        <dbReference type="ARBA" id="ARBA00023136"/>
    </source>
</evidence>
<keyword evidence="2" id="KW-0813">Transport</keyword>
<evidence type="ECO:0000256" key="1">
    <source>
        <dbReference type="ARBA" id="ARBA00004141"/>
    </source>
</evidence>
<evidence type="ECO:0000256" key="3">
    <source>
        <dbReference type="ARBA" id="ARBA00022692"/>
    </source>
</evidence>
<reference evidence="12 13" key="1">
    <citation type="submission" date="2023-03" db="EMBL/GenBank/DDBJ databases">
        <title>High-quality genome of Scylla paramamosain provides insights in environmental adaptation.</title>
        <authorList>
            <person name="Zhang L."/>
        </authorList>
    </citation>
    <scope>NUCLEOTIDE SEQUENCE [LARGE SCALE GENOMIC DNA]</scope>
    <source>
        <strain evidence="12">LZ_2023a</strain>
        <tissue evidence="12">Muscle</tissue>
    </source>
</reference>
<accession>A0AAW0UBH3</accession>
<keyword evidence="4" id="KW-1133">Transmembrane helix</keyword>
<protein>
    <recommendedName>
        <fullName evidence="11">Ionotropic glutamate receptor L-glutamate and glycine-binding domain-containing protein</fullName>
    </recommendedName>
</protein>
<evidence type="ECO:0000313" key="13">
    <source>
        <dbReference type="Proteomes" id="UP001487740"/>
    </source>
</evidence>
<keyword evidence="3" id="KW-0812">Transmembrane</keyword>
<dbReference type="SUPFAM" id="SSF53850">
    <property type="entry name" value="Periplasmic binding protein-like II"/>
    <property type="match status" value="1"/>
</dbReference>
<dbReference type="InterPro" id="IPR019594">
    <property type="entry name" value="Glu/Gly-bd"/>
</dbReference>
<dbReference type="GO" id="GO:0015276">
    <property type="term" value="F:ligand-gated monoatomic ion channel activity"/>
    <property type="evidence" value="ECO:0007669"/>
    <property type="project" value="InterPro"/>
</dbReference>
<name>A0AAW0UBH3_SCYPA</name>
<keyword evidence="8" id="KW-0325">Glycoprotein</keyword>
<keyword evidence="7" id="KW-0675">Receptor</keyword>
<dbReference type="EMBL" id="JARAKH010000014">
    <property type="protein sequence ID" value="KAK8397141.1"/>
    <property type="molecule type" value="Genomic_DNA"/>
</dbReference>